<reference evidence="3" key="1">
    <citation type="submission" date="2021-04" db="EMBL/GenBank/DDBJ databases">
        <title>Oceanospirillales bacteria with DddD are important DMSP degraders in coastal seawater.</title>
        <authorList>
            <person name="Liu J."/>
        </authorList>
    </citation>
    <scope>NUCLEOTIDE SEQUENCE</scope>
    <source>
        <strain evidence="3">GY6</strain>
    </source>
</reference>
<feature type="region of interest" description="Disordered" evidence="1">
    <location>
        <begin position="87"/>
        <end position="108"/>
    </location>
</feature>
<proteinExistence type="predicted"/>
<keyword evidence="4" id="KW-1185">Reference proteome</keyword>
<evidence type="ECO:0000256" key="1">
    <source>
        <dbReference type="SAM" id="MobiDB-lite"/>
    </source>
</evidence>
<accession>A0ABY5GV00</accession>
<feature type="signal peptide" evidence="2">
    <location>
        <begin position="1"/>
        <end position="30"/>
    </location>
</feature>
<sequence>MKIKTTIKPMTAAVGVALLTGMAMMPVANAASQNPFAAQDLTSGYEVAGNDKGAEGKCGEAKCGADKKVKADGEGKCGEAKCGADKKAKADGEGKCGEGKCGGDKKSA</sequence>
<evidence type="ECO:0008006" key="5">
    <source>
        <dbReference type="Google" id="ProtNLM"/>
    </source>
</evidence>
<evidence type="ECO:0000313" key="3">
    <source>
        <dbReference type="EMBL" id="UTW03811.1"/>
    </source>
</evidence>
<organism evidence="3 4">
    <name type="scientific">Amphritea atlantica</name>
    <dbReference type="NCBI Taxonomy" id="355243"/>
    <lineage>
        <taxon>Bacteria</taxon>
        <taxon>Pseudomonadati</taxon>
        <taxon>Pseudomonadota</taxon>
        <taxon>Gammaproteobacteria</taxon>
        <taxon>Oceanospirillales</taxon>
        <taxon>Oceanospirillaceae</taxon>
        <taxon>Amphritea</taxon>
    </lineage>
</organism>
<feature type="chain" id="PRO_5045936203" description="Low-complexity protein" evidence="2">
    <location>
        <begin position="31"/>
        <end position="108"/>
    </location>
</feature>
<dbReference type="Proteomes" id="UP001059950">
    <property type="component" value="Chromosome"/>
</dbReference>
<evidence type="ECO:0000313" key="4">
    <source>
        <dbReference type="Proteomes" id="UP001059950"/>
    </source>
</evidence>
<keyword evidence="2" id="KW-0732">Signal</keyword>
<protein>
    <recommendedName>
        <fullName evidence="5">Low-complexity protein</fullName>
    </recommendedName>
</protein>
<evidence type="ECO:0000256" key="2">
    <source>
        <dbReference type="SAM" id="SignalP"/>
    </source>
</evidence>
<dbReference type="EMBL" id="CP073344">
    <property type="protein sequence ID" value="UTW03811.1"/>
    <property type="molecule type" value="Genomic_DNA"/>
</dbReference>
<name>A0ABY5GV00_9GAMM</name>
<gene>
    <name evidence="3" type="ORF">KDX31_01900</name>
</gene>